<feature type="compositionally biased region" description="Basic residues" evidence="1">
    <location>
        <begin position="80"/>
        <end position="99"/>
    </location>
</feature>
<dbReference type="InterPro" id="IPR013721">
    <property type="entry name" value="STAG"/>
</dbReference>
<dbReference type="GO" id="GO:0003682">
    <property type="term" value="F:chromatin binding"/>
    <property type="evidence" value="ECO:0007669"/>
    <property type="project" value="TreeGrafter"/>
</dbReference>
<name>A0A163M626_ABSGL</name>
<dbReference type="Proteomes" id="UP000078561">
    <property type="component" value="Unassembled WGS sequence"/>
</dbReference>
<feature type="region of interest" description="Disordered" evidence="1">
    <location>
        <begin position="1"/>
        <end position="103"/>
    </location>
</feature>
<dbReference type="Pfam" id="PF21581">
    <property type="entry name" value="SCD"/>
    <property type="match status" value="1"/>
</dbReference>
<dbReference type="Pfam" id="PF24571">
    <property type="entry name" value="HEAT_SCC3-SA"/>
    <property type="match status" value="1"/>
</dbReference>
<accession>A0A163M626</accession>
<evidence type="ECO:0000313" key="4">
    <source>
        <dbReference type="Proteomes" id="UP000078561"/>
    </source>
</evidence>
<gene>
    <name evidence="3" type="primary">ABSGL_07372.1 scaffold 8789</name>
</gene>
<dbReference type="OrthoDB" id="498590at2759"/>
<dbReference type="GO" id="GO:0000785">
    <property type="term" value="C:chromatin"/>
    <property type="evidence" value="ECO:0007669"/>
    <property type="project" value="TreeGrafter"/>
</dbReference>
<dbReference type="PROSITE" id="PS51425">
    <property type="entry name" value="SCD"/>
    <property type="match status" value="1"/>
</dbReference>
<feature type="region of interest" description="Disordered" evidence="1">
    <location>
        <begin position="584"/>
        <end position="603"/>
    </location>
</feature>
<feature type="compositionally biased region" description="Polar residues" evidence="1">
    <location>
        <begin position="12"/>
        <end position="23"/>
    </location>
</feature>
<evidence type="ECO:0000259" key="2">
    <source>
        <dbReference type="PROSITE" id="PS51425"/>
    </source>
</evidence>
<keyword evidence="4" id="KW-1185">Reference proteome</keyword>
<dbReference type="STRING" id="4829.A0A163M626"/>
<dbReference type="GO" id="GO:0007062">
    <property type="term" value="P:sister chromatid cohesion"/>
    <property type="evidence" value="ECO:0007669"/>
    <property type="project" value="UniProtKB-ARBA"/>
</dbReference>
<evidence type="ECO:0000256" key="1">
    <source>
        <dbReference type="SAM" id="MobiDB-lite"/>
    </source>
</evidence>
<feature type="domain" description="SCD" evidence="2">
    <location>
        <begin position="323"/>
        <end position="408"/>
    </location>
</feature>
<dbReference type="OMA" id="QIQEAAY"/>
<dbReference type="PANTHER" id="PTHR11199:SF0">
    <property type="entry name" value="LD34181P-RELATED"/>
    <property type="match status" value="1"/>
</dbReference>
<dbReference type="Pfam" id="PF08514">
    <property type="entry name" value="STAG"/>
    <property type="match status" value="1"/>
</dbReference>
<feature type="compositionally biased region" description="Acidic residues" evidence="1">
    <location>
        <begin position="36"/>
        <end position="62"/>
    </location>
</feature>
<dbReference type="InterPro" id="IPR016024">
    <property type="entry name" value="ARM-type_fold"/>
</dbReference>
<protein>
    <recommendedName>
        <fullName evidence="2">SCD domain-containing protein</fullName>
    </recommendedName>
</protein>
<dbReference type="InterPro" id="IPR011989">
    <property type="entry name" value="ARM-like"/>
</dbReference>
<dbReference type="GO" id="GO:0008278">
    <property type="term" value="C:cohesin complex"/>
    <property type="evidence" value="ECO:0007669"/>
    <property type="project" value="TreeGrafter"/>
</dbReference>
<dbReference type="InParanoid" id="A0A163M626"/>
<evidence type="ECO:0000313" key="3">
    <source>
        <dbReference type="EMBL" id="SAM01629.1"/>
    </source>
</evidence>
<dbReference type="Gene3D" id="1.25.10.10">
    <property type="entry name" value="Leucine-rich Repeat Variant"/>
    <property type="match status" value="1"/>
</dbReference>
<proteinExistence type="predicted"/>
<feature type="compositionally biased region" description="Acidic residues" evidence="1">
    <location>
        <begin position="594"/>
        <end position="603"/>
    </location>
</feature>
<dbReference type="InterPro" id="IPR039662">
    <property type="entry name" value="Cohesin_Scc3/SA"/>
</dbReference>
<dbReference type="EMBL" id="LT553539">
    <property type="protein sequence ID" value="SAM01629.1"/>
    <property type="molecule type" value="Genomic_DNA"/>
</dbReference>
<reference evidence="3" key="1">
    <citation type="submission" date="2016-04" db="EMBL/GenBank/DDBJ databases">
        <authorList>
            <person name="Evans L.H."/>
            <person name="Alamgir A."/>
            <person name="Owens N."/>
            <person name="Weber N.D."/>
            <person name="Virtaneva K."/>
            <person name="Barbian K."/>
            <person name="Babar A."/>
            <person name="Rosenke K."/>
        </authorList>
    </citation>
    <scope>NUCLEOTIDE SEQUENCE [LARGE SCALE GENOMIC DNA]</scope>
    <source>
        <strain evidence="3">CBS 101.48</strain>
    </source>
</reference>
<organism evidence="3">
    <name type="scientific">Absidia glauca</name>
    <name type="common">Pin mould</name>
    <dbReference type="NCBI Taxonomy" id="4829"/>
    <lineage>
        <taxon>Eukaryota</taxon>
        <taxon>Fungi</taxon>
        <taxon>Fungi incertae sedis</taxon>
        <taxon>Mucoromycota</taxon>
        <taxon>Mucoromycotina</taxon>
        <taxon>Mucoromycetes</taxon>
        <taxon>Mucorales</taxon>
        <taxon>Cunninghamellaceae</taxon>
        <taxon>Absidia</taxon>
    </lineage>
</organism>
<dbReference type="InterPro" id="IPR056396">
    <property type="entry name" value="HEAT_SCC3-SA"/>
</dbReference>
<dbReference type="PANTHER" id="PTHR11199">
    <property type="entry name" value="STROMAL ANTIGEN"/>
    <property type="match status" value="1"/>
</dbReference>
<dbReference type="SUPFAM" id="SSF48371">
    <property type="entry name" value="ARM repeat"/>
    <property type="match status" value="1"/>
</dbReference>
<dbReference type="AlphaFoldDB" id="A0A163M626"/>
<dbReference type="InterPro" id="IPR020839">
    <property type="entry name" value="SCD"/>
</dbReference>
<dbReference type="GO" id="GO:0005634">
    <property type="term" value="C:nucleus"/>
    <property type="evidence" value="ECO:0007669"/>
    <property type="project" value="TreeGrafter"/>
</dbReference>
<feature type="compositionally biased region" description="Polar residues" evidence="1">
    <location>
        <begin position="64"/>
        <end position="76"/>
    </location>
</feature>
<sequence length="1141" mass="129021">MKASEGRRSTRTKTMTDFFQKRQQPGARKRGTVSDNDSDEDSNNSDDNDDNDNSTEDDDSENEFSLTSLPNRSDVCTSTNKKKPTKGKKKSSSNNKRRRLGTEITMDISSQLLEQVSEINNDTSIYDQALAEDSDVEQLVKTWVENYDQDKVMALQELINYVIRCSGCKMAVTTEAFESEELTLSALNELQTELAKLPYHDYPIISKGSLYRSLKKNLLDFFQTLIQECQSARLYDGTLMETLQSWLTTMSSSAYRPFRHTSTLIAFKVTETLCTLADTTVSEITTHTRQKKITKVVSQRINRLEKKLTDLNEYISDFFGSVFTHRFRDVEYVIRSECVKELCGWTRLHATLFASNEYLRHFGWALNDTNANVRIESLKAITKLYKTEKVRGNMVTFMQRFVARIEEMARYDVDVSVRIHAIGLCNTLYTSNKDLITAATHDAMIHLVTSSNPRIRKSVAPFVKSVILNDLVKPSMDQVEESLAALSVASSTSDSTRPRRASAAAASAAMVTEVNKPTVNKTWVLFKSMAGFLASRLDDMEDDVSAIFDQRAIQTIGNTVDALWGQLQDLNNYQAMADYLGRDHSSTQAGQLNGDEDNEMQEGADSAELESCYQLTGMEETVLVYVFVICLTKLAGEKKKDQPDETRNKITEHLIQVLPKLFRKYGGDINRLTQLVQVPQLLNMNISSIHRMMKASIVFETNADLVDNLQEKVVDQFREACHGKDLCTARLTPDDVNTITTAAIRLDYLIGVTDVTAAMDDVSDLKADVTEIIGELVDRSLLGYEGENQIGQSSLSILFQYLVWRCFSVVEDSMGMVDTAVLAKIEKRRNWTIEKCLELISTNADIAPHPEVQRLAFGTLVDTYTLFSNDKFLKSDLEQLYLKCDESTQEQLVTFFLSKTKALMDAITDDDDEDDTNDVANNEERIADLFGILAHGLVMNVIDLKHGTLLLEHYGEHGDYAEATVDSPVKVFVDELETNLIGNGTFADQICDLYMATLKKSFELHVDTNYRSTDKPLKLGRLLSQTFKQDANHSRLTDNICDRIHLDGIDYSLTKAHDATIDDAALSVALKFFKILTLFAKQLSRARDIGKIHKHLEKRLQEYQLKPVDGAKEWEPYFAYVKTMDDLLKKKGFRYDHTVVN</sequence>